<proteinExistence type="predicted"/>
<protein>
    <submittedName>
        <fullName evidence="2">Uncharacterized protein</fullName>
    </submittedName>
</protein>
<name>A0A4Q7E4N7_9CYAN</name>
<accession>A0A4Q7E4N7</accession>
<reference evidence="2 3" key="1">
    <citation type="submission" date="2018-11" db="EMBL/GenBank/DDBJ databases">
        <title>Whole genome sequencing of an environmental sample.</title>
        <authorList>
            <person name="Sarangi A.N."/>
            <person name="Singh D."/>
            <person name="Tripathy S."/>
        </authorList>
    </citation>
    <scope>NUCLEOTIDE SEQUENCE [LARGE SCALE GENOMIC DNA]</scope>
    <source>
        <strain evidence="2 3">Lakshadweep</strain>
    </source>
</reference>
<dbReference type="OrthoDB" id="574544at2"/>
<evidence type="ECO:0000313" key="2">
    <source>
        <dbReference type="EMBL" id="RZM76684.1"/>
    </source>
</evidence>
<evidence type="ECO:0000256" key="1">
    <source>
        <dbReference type="SAM" id="MobiDB-lite"/>
    </source>
</evidence>
<dbReference type="RefSeq" id="WP_052288630.1">
    <property type="nucleotide sequence ID" value="NZ_QVFV01000005.1"/>
</dbReference>
<evidence type="ECO:0000313" key="3">
    <source>
        <dbReference type="Proteomes" id="UP000292459"/>
    </source>
</evidence>
<feature type="region of interest" description="Disordered" evidence="1">
    <location>
        <begin position="22"/>
        <end position="56"/>
    </location>
</feature>
<gene>
    <name evidence="2" type="ORF">DYY88_18715</name>
</gene>
<dbReference type="AlphaFoldDB" id="A0A4Q7E4N7"/>
<dbReference type="EMBL" id="QVFV01000005">
    <property type="protein sequence ID" value="RZM76684.1"/>
    <property type="molecule type" value="Genomic_DNA"/>
</dbReference>
<sequence>MTGKQFGWLGILFLLGCSGPSVEPSAPQPPTSEAANEMTADATTAESTPSANVSSEASMASAATSLEPDQYCYFGDNDLITGAVRLTVDESGQVDGDSVVSIHNEEAGYYSSYAQNFAGELLGDRVSLTVSTWIEYDLQAVDETWQVTAETLTMSSGDSFFATECDDPAVTQYFIGPGGVDSATLLADLPPAQRVEFAPGTSQTTLENSLVRGDRDVYLLGAQGGQTIVLDIYSLEDNAVFDLVSPSGMIMVQEATSEVLLLPQTGDYQLIVGGTRGNTTYTLEVAIE</sequence>
<dbReference type="PROSITE" id="PS51257">
    <property type="entry name" value="PROKAR_LIPOPROTEIN"/>
    <property type="match status" value="1"/>
</dbReference>
<dbReference type="Proteomes" id="UP000292459">
    <property type="component" value="Unassembled WGS sequence"/>
</dbReference>
<dbReference type="Gene3D" id="2.60.120.380">
    <property type="match status" value="1"/>
</dbReference>
<organism evidence="2 3">
    <name type="scientific">Leptolyngbya iicbica LK</name>
    <dbReference type="NCBI Taxonomy" id="2294035"/>
    <lineage>
        <taxon>Bacteria</taxon>
        <taxon>Bacillati</taxon>
        <taxon>Cyanobacteriota</taxon>
        <taxon>Cyanophyceae</taxon>
        <taxon>Leptolyngbyales</taxon>
        <taxon>Leptolyngbyaceae</taxon>
        <taxon>Leptolyngbya group</taxon>
        <taxon>Leptolyngbya</taxon>
        <taxon>Leptolyngbya iicbica</taxon>
    </lineage>
</organism>
<keyword evidence="3" id="KW-1185">Reference proteome</keyword>
<comment type="caution">
    <text evidence="2">The sequence shown here is derived from an EMBL/GenBank/DDBJ whole genome shotgun (WGS) entry which is preliminary data.</text>
</comment>